<feature type="transmembrane region" description="Helical" evidence="1">
    <location>
        <begin position="145"/>
        <end position="163"/>
    </location>
</feature>
<reference evidence="3 4" key="1">
    <citation type="journal article" date="2011" name="J. Bacteriol.">
        <title>Complete genome sequence of the cellulose-degrading bacterium Cellulosilyticum lentocellum.</title>
        <authorList>
            <consortium name="US DOE Joint Genome Institute"/>
            <person name="Miller D.A."/>
            <person name="Suen G."/>
            <person name="Bruce D."/>
            <person name="Copeland A."/>
            <person name="Cheng J.F."/>
            <person name="Detter C."/>
            <person name="Goodwin L.A."/>
            <person name="Han C.S."/>
            <person name="Hauser L.J."/>
            <person name="Land M.L."/>
            <person name="Lapidus A."/>
            <person name="Lucas S."/>
            <person name="Meincke L."/>
            <person name="Pitluck S."/>
            <person name="Tapia R."/>
            <person name="Teshima H."/>
            <person name="Woyke T."/>
            <person name="Fox B.G."/>
            <person name="Angert E.R."/>
            <person name="Currie C.R."/>
        </authorList>
    </citation>
    <scope>NUCLEOTIDE SEQUENCE [LARGE SCALE GENOMIC DNA]</scope>
    <source>
        <strain evidence="4">ATCC 49066 / DSM 5427 / NCIMB 11756 / RHM5</strain>
    </source>
</reference>
<proteinExistence type="predicted"/>
<name>F2JP98_CELLD</name>
<dbReference type="InterPro" id="IPR000160">
    <property type="entry name" value="GGDEF_dom"/>
</dbReference>
<dbReference type="STRING" id="642492.Clole_3142"/>
<accession>F2JP98</accession>
<feature type="transmembrane region" description="Helical" evidence="1">
    <location>
        <begin position="6"/>
        <end position="25"/>
    </location>
</feature>
<dbReference type="EMBL" id="CP002582">
    <property type="protein sequence ID" value="ADZ84837.1"/>
    <property type="molecule type" value="Genomic_DNA"/>
</dbReference>
<dbReference type="PANTHER" id="PTHR45138:SF9">
    <property type="entry name" value="DIGUANYLATE CYCLASE DGCM-RELATED"/>
    <property type="match status" value="1"/>
</dbReference>
<dbReference type="SUPFAM" id="SSF55073">
    <property type="entry name" value="Nucleotide cyclase"/>
    <property type="match status" value="1"/>
</dbReference>
<dbReference type="Proteomes" id="UP000008467">
    <property type="component" value="Chromosome"/>
</dbReference>
<keyword evidence="4" id="KW-1185">Reference proteome</keyword>
<feature type="transmembrane region" description="Helical" evidence="1">
    <location>
        <begin position="111"/>
        <end position="133"/>
    </location>
</feature>
<protein>
    <submittedName>
        <fullName evidence="3">Diguanylate cyclase</fullName>
    </submittedName>
</protein>
<dbReference type="Pfam" id="PF00990">
    <property type="entry name" value="GGDEF"/>
    <property type="match status" value="1"/>
</dbReference>
<dbReference type="SMART" id="SM00267">
    <property type="entry name" value="GGDEF"/>
    <property type="match status" value="1"/>
</dbReference>
<dbReference type="Gene3D" id="3.30.70.270">
    <property type="match status" value="1"/>
</dbReference>
<dbReference type="GO" id="GO:0052621">
    <property type="term" value="F:diguanylate cyclase activity"/>
    <property type="evidence" value="ECO:0007669"/>
    <property type="project" value="TreeGrafter"/>
</dbReference>
<keyword evidence="1" id="KW-0812">Transmembrane</keyword>
<dbReference type="GO" id="GO:0043709">
    <property type="term" value="P:cell adhesion involved in single-species biofilm formation"/>
    <property type="evidence" value="ECO:0007669"/>
    <property type="project" value="TreeGrafter"/>
</dbReference>
<evidence type="ECO:0000259" key="2">
    <source>
        <dbReference type="PROSITE" id="PS50887"/>
    </source>
</evidence>
<gene>
    <name evidence="3" type="ordered locus">Clole_3142</name>
</gene>
<dbReference type="InterPro" id="IPR029787">
    <property type="entry name" value="Nucleotide_cyclase"/>
</dbReference>
<dbReference type="PANTHER" id="PTHR45138">
    <property type="entry name" value="REGULATORY COMPONENTS OF SENSORY TRANSDUCTION SYSTEM"/>
    <property type="match status" value="1"/>
</dbReference>
<dbReference type="CDD" id="cd01949">
    <property type="entry name" value="GGDEF"/>
    <property type="match status" value="1"/>
</dbReference>
<dbReference type="KEGG" id="cle:Clole_3142"/>
<evidence type="ECO:0000313" key="3">
    <source>
        <dbReference type="EMBL" id="ADZ84837.1"/>
    </source>
</evidence>
<dbReference type="PROSITE" id="PS50887">
    <property type="entry name" value="GGDEF"/>
    <property type="match status" value="1"/>
</dbReference>
<dbReference type="InterPro" id="IPR050469">
    <property type="entry name" value="Diguanylate_Cyclase"/>
</dbReference>
<keyword evidence="1" id="KW-1133">Transmembrane helix</keyword>
<feature type="transmembrane region" description="Helical" evidence="1">
    <location>
        <begin position="37"/>
        <end position="58"/>
    </location>
</feature>
<feature type="transmembrane region" description="Helical" evidence="1">
    <location>
        <begin position="70"/>
        <end position="91"/>
    </location>
</feature>
<dbReference type="NCBIfam" id="TIGR00254">
    <property type="entry name" value="GGDEF"/>
    <property type="match status" value="1"/>
</dbReference>
<dbReference type="HOGENOM" id="CLU_058778_0_0_9"/>
<dbReference type="eggNOG" id="COG2199">
    <property type="taxonomic scope" value="Bacteria"/>
</dbReference>
<evidence type="ECO:0000256" key="1">
    <source>
        <dbReference type="SAM" id="Phobius"/>
    </source>
</evidence>
<dbReference type="AlphaFoldDB" id="F2JP98"/>
<organism evidence="3 4">
    <name type="scientific">Cellulosilyticum lentocellum (strain ATCC 49066 / DSM 5427 / NCIMB 11756 / RHM5)</name>
    <name type="common">Clostridium lentocellum</name>
    <dbReference type="NCBI Taxonomy" id="642492"/>
    <lineage>
        <taxon>Bacteria</taxon>
        <taxon>Bacillati</taxon>
        <taxon>Bacillota</taxon>
        <taxon>Clostridia</taxon>
        <taxon>Lachnospirales</taxon>
        <taxon>Cellulosilyticaceae</taxon>
        <taxon>Cellulosilyticum</taxon>
    </lineage>
</organism>
<sequence>MLELLYLEVDILGIVILMMLLFNLIKNQRRKMLLDQNLFALLLITNLFLLICDAVMYLLNHRQFAYAREWNIVITTIYFILSPLICFFWLLYNDYKINQNKKRLLKYMPIYVIPTIISTFLTLLSPITGWIYAIDKYNDYHKGSLFIGIPLLAFTYLFYAAYLTIKKGKESDDLTKKELYHYMLILPIVPFIGSVVQSFICGVSITWILVTLTLLNMYINIQNHQIYTDQLTGLYNRKFIENYLLNNMQKPKDGILFALFIDVDKFKGINDTFGHLIGDKALIQIATILKRACSVKKDYLARMGGDEFLIVGRRASRDEVEAMTRQIQERVEIFNKSGQAEYILSLSMGYTVFGENNIHTMDAFINGADKQMYCHKHSK</sequence>
<dbReference type="GO" id="GO:1902201">
    <property type="term" value="P:negative regulation of bacterial-type flagellum-dependent cell motility"/>
    <property type="evidence" value="ECO:0007669"/>
    <property type="project" value="TreeGrafter"/>
</dbReference>
<evidence type="ECO:0000313" key="4">
    <source>
        <dbReference type="Proteomes" id="UP000008467"/>
    </source>
</evidence>
<dbReference type="InterPro" id="IPR043128">
    <property type="entry name" value="Rev_trsase/Diguanyl_cyclase"/>
</dbReference>
<keyword evidence="1" id="KW-0472">Membrane</keyword>
<feature type="transmembrane region" description="Helical" evidence="1">
    <location>
        <begin position="184"/>
        <end position="210"/>
    </location>
</feature>
<dbReference type="GO" id="GO:0005886">
    <property type="term" value="C:plasma membrane"/>
    <property type="evidence" value="ECO:0007669"/>
    <property type="project" value="TreeGrafter"/>
</dbReference>
<dbReference type="RefSeq" id="WP_013658115.1">
    <property type="nucleotide sequence ID" value="NC_015275.1"/>
</dbReference>
<feature type="domain" description="GGDEF" evidence="2">
    <location>
        <begin position="254"/>
        <end position="379"/>
    </location>
</feature>